<dbReference type="AlphaFoldDB" id="A0A1Q3D5A2"/>
<evidence type="ECO:0000313" key="2">
    <source>
        <dbReference type="Proteomes" id="UP000187406"/>
    </source>
</evidence>
<dbReference type="OrthoDB" id="1434999at2759"/>
<organism evidence="1 2">
    <name type="scientific">Cephalotus follicularis</name>
    <name type="common">Albany pitcher plant</name>
    <dbReference type="NCBI Taxonomy" id="3775"/>
    <lineage>
        <taxon>Eukaryota</taxon>
        <taxon>Viridiplantae</taxon>
        <taxon>Streptophyta</taxon>
        <taxon>Embryophyta</taxon>
        <taxon>Tracheophyta</taxon>
        <taxon>Spermatophyta</taxon>
        <taxon>Magnoliopsida</taxon>
        <taxon>eudicotyledons</taxon>
        <taxon>Gunneridae</taxon>
        <taxon>Pentapetalae</taxon>
        <taxon>rosids</taxon>
        <taxon>fabids</taxon>
        <taxon>Oxalidales</taxon>
        <taxon>Cephalotaceae</taxon>
        <taxon>Cephalotus</taxon>
    </lineage>
</organism>
<dbReference type="InParanoid" id="A0A1Q3D5A2"/>
<dbReference type="EMBL" id="BDDD01004431">
    <property type="protein sequence ID" value="GAV87660.1"/>
    <property type="molecule type" value="Genomic_DNA"/>
</dbReference>
<protein>
    <submittedName>
        <fullName evidence="1">Uncharacterized protein</fullName>
    </submittedName>
</protein>
<reference evidence="2" key="1">
    <citation type="submission" date="2016-04" db="EMBL/GenBank/DDBJ databases">
        <title>Cephalotus genome sequencing.</title>
        <authorList>
            <person name="Fukushima K."/>
            <person name="Hasebe M."/>
            <person name="Fang X."/>
        </authorList>
    </citation>
    <scope>NUCLEOTIDE SEQUENCE [LARGE SCALE GENOMIC DNA]</scope>
    <source>
        <strain evidence="2">cv. St1</strain>
    </source>
</reference>
<dbReference type="PANTHER" id="PTHR33144:SF48">
    <property type="entry name" value="PLANT TRANSPOSASE (PTTA_EN_SPM FAMILY)"/>
    <property type="match status" value="1"/>
</dbReference>
<feature type="non-terminal residue" evidence="1">
    <location>
        <position position="114"/>
    </location>
</feature>
<gene>
    <name evidence="1" type="ORF">CFOL_v3_31086</name>
</gene>
<dbReference type="PANTHER" id="PTHR33144">
    <property type="entry name" value="OS10G0409366 PROTEIN-RELATED"/>
    <property type="match status" value="1"/>
</dbReference>
<dbReference type="Proteomes" id="UP000187406">
    <property type="component" value="Unassembled WGS sequence"/>
</dbReference>
<feature type="non-terminal residue" evidence="1">
    <location>
        <position position="1"/>
    </location>
</feature>
<sequence length="114" mass="13485">QRIYVSINKLGQHIGDEANKLSSFLGTLARNGTYAPLNYVAGQHMSSTHRNDMRDIVKFDMDPLAKDWVMASLDKKWKDYKVELKSNYLNKRIHDLRVIEDQWNWLINFWKSDK</sequence>
<name>A0A1Q3D5A2_CEPFO</name>
<accession>A0A1Q3D5A2</accession>
<keyword evidence="2" id="KW-1185">Reference proteome</keyword>
<comment type="caution">
    <text evidence="1">The sequence shown here is derived from an EMBL/GenBank/DDBJ whole genome shotgun (WGS) entry which is preliminary data.</text>
</comment>
<proteinExistence type="predicted"/>
<evidence type="ECO:0000313" key="1">
    <source>
        <dbReference type="EMBL" id="GAV87660.1"/>
    </source>
</evidence>